<proteinExistence type="predicted"/>
<protein>
    <submittedName>
        <fullName evidence="1">Uncharacterized protein</fullName>
    </submittedName>
</protein>
<dbReference type="EMBL" id="JAFFZM010000035">
    <property type="protein sequence ID" value="MBO8203157.1"/>
    <property type="molecule type" value="Genomic_DNA"/>
</dbReference>
<keyword evidence="2" id="KW-1185">Reference proteome</keyword>
<sequence length="68" mass="7541">MTGANAQTHHRYTQARKQAAIARRADGGRVQVHLVWAGAGPDGKQREGRTVRILLDPRHPDEWTVMGS</sequence>
<comment type="caution">
    <text evidence="1">The sequence shown here is derived from an EMBL/GenBank/DDBJ whole genome shotgun (WGS) entry which is preliminary data.</text>
</comment>
<organism evidence="1 2">
    <name type="scientific">Streptomyces smyrnaeus</name>
    <dbReference type="NCBI Taxonomy" id="1387713"/>
    <lineage>
        <taxon>Bacteria</taxon>
        <taxon>Bacillati</taxon>
        <taxon>Actinomycetota</taxon>
        <taxon>Actinomycetes</taxon>
        <taxon>Kitasatosporales</taxon>
        <taxon>Streptomycetaceae</taxon>
        <taxon>Streptomyces</taxon>
    </lineage>
</organism>
<accession>A0ABS3Y664</accession>
<evidence type="ECO:0000313" key="2">
    <source>
        <dbReference type="Proteomes" id="UP000721954"/>
    </source>
</evidence>
<dbReference type="RefSeq" id="WP_209214675.1">
    <property type="nucleotide sequence ID" value="NZ_JAFFZM010000035.1"/>
</dbReference>
<dbReference type="Proteomes" id="UP000721954">
    <property type="component" value="Unassembled WGS sequence"/>
</dbReference>
<gene>
    <name evidence="1" type="ORF">JW613_33490</name>
</gene>
<evidence type="ECO:0000313" key="1">
    <source>
        <dbReference type="EMBL" id="MBO8203157.1"/>
    </source>
</evidence>
<name>A0ABS3Y664_9ACTN</name>
<dbReference type="GeneID" id="96263533"/>
<reference evidence="1 2" key="1">
    <citation type="submission" date="2021-02" db="EMBL/GenBank/DDBJ databases">
        <title>Streptomyces spirodelae sp. nov., isolated from duckweed.</title>
        <authorList>
            <person name="Saimee Y."/>
            <person name="Duangmal K."/>
        </authorList>
    </citation>
    <scope>NUCLEOTIDE SEQUENCE [LARGE SCALE GENOMIC DNA]</scope>
    <source>
        <strain evidence="1 2">DSM 42105</strain>
    </source>
</reference>